<evidence type="ECO:0000313" key="2">
    <source>
        <dbReference type="EMBL" id="EJX10501.1"/>
    </source>
</evidence>
<sequence>MILSLMIGTFSSSLPILLSTLGRIFFLMIFSTISGTQEMTRGLISANDWAMILGVGMRVRK</sequence>
<comment type="caution">
    <text evidence="2">The sequence shown here is derived from an EMBL/GenBank/DDBJ whole genome shotgun (WGS) entry which is preliminary data.</text>
</comment>
<dbReference type="EMBL" id="AMCI01000172">
    <property type="protein sequence ID" value="EJX10501.1"/>
    <property type="molecule type" value="Genomic_DNA"/>
</dbReference>
<accession>J9DC36</accession>
<gene>
    <name evidence="2" type="ORF">EVA_01127</name>
</gene>
<proteinExistence type="predicted"/>
<feature type="transmembrane region" description="Helical" evidence="1">
    <location>
        <begin position="12"/>
        <end position="33"/>
    </location>
</feature>
<name>J9DC36_9ZZZZ</name>
<keyword evidence="1" id="KW-1133">Transmembrane helix</keyword>
<evidence type="ECO:0000256" key="1">
    <source>
        <dbReference type="SAM" id="Phobius"/>
    </source>
</evidence>
<organism evidence="2">
    <name type="scientific">gut metagenome</name>
    <dbReference type="NCBI Taxonomy" id="749906"/>
    <lineage>
        <taxon>unclassified sequences</taxon>
        <taxon>metagenomes</taxon>
        <taxon>organismal metagenomes</taxon>
    </lineage>
</organism>
<reference evidence="2" key="1">
    <citation type="journal article" date="2012" name="PLoS ONE">
        <title>Gene sets for utilization of primary and secondary nutrition supplies in the distal gut of endangered iberian lynx.</title>
        <authorList>
            <person name="Alcaide M."/>
            <person name="Messina E."/>
            <person name="Richter M."/>
            <person name="Bargiela R."/>
            <person name="Peplies J."/>
            <person name="Huws S.A."/>
            <person name="Newbold C.J."/>
            <person name="Golyshin P.N."/>
            <person name="Simon M.A."/>
            <person name="Lopez G."/>
            <person name="Yakimov M.M."/>
            <person name="Ferrer M."/>
        </authorList>
    </citation>
    <scope>NUCLEOTIDE SEQUENCE</scope>
</reference>
<protein>
    <submittedName>
        <fullName evidence="2">Uncharacterized protein</fullName>
    </submittedName>
</protein>
<dbReference type="AlphaFoldDB" id="J9DC36"/>
<keyword evidence="1" id="KW-0472">Membrane</keyword>
<keyword evidence="1" id="KW-0812">Transmembrane</keyword>